<dbReference type="STRING" id="1121302.SAMN02745163_03657"/>
<protein>
    <submittedName>
        <fullName evidence="2">Uncharacterized protein</fullName>
    </submittedName>
</protein>
<dbReference type="EMBL" id="FQZB01000016">
    <property type="protein sequence ID" value="SHK35254.1"/>
    <property type="molecule type" value="Genomic_DNA"/>
</dbReference>
<feature type="transmembrane region" description="Helical" evidence="1">
    <location>
        <begin position="35"/>
        <end position="53"/>
    </location>
</feature>
<name>A0A1M6RS84_9CLOT</name>
<feature type="transmembrane region" description="Helical" evidence="1">
    <location>
        <begin position="100"/>
        <end position="124"/>
    </location>
</feature>
<keyword evidence="1" id="KW-1133">Transmembrane helix</keyword>
<evidence type="ECO:0000313" key="3">
    <source>
        <dbReference type="Proteomes" id="UP000184310"/>
    </source>
</evidence>
<evidence type="ECO:0000313" key="2">
    <source>
        <dbReference type="EMBL" id="SHK35254.1"/>
    </source>
</evidence>
<organism evidence="2 3">
    <name type="scientific">Clostridium cavendishii DSM 21758</name>
    <dbReference type="NCBI Taxonomy" id="1121302"/>
    <lineage>
        <taxon>Bacteria</taxon>
        <taxon>Bacillati</taxon>
        <taxon>Bacillota</taxon>
        <taxon>Clostridia</taxon>
        <taxon>Eubacteriales</taxon>
        <taxon>Clostridiaceae</taxon>
        <taxon>Clostridium</taxon>
    </lineage>
</organism>
<feature type="transmembrane region" description="Helical" evidence="1">
    <location>
        <begin position="7"/>
        <end position="29"/>
    </location>
</feature>
<keyword evidence="1" id="KW-0472">Membrane</keyword>
<dbReference type="Proteomes" id="UP000184310">
    <property type="component" value="Unassembled WGS sequence"/>
</dbReference>
<proteinExistence type="predicted"/>
<evidence type="ECO:0000256" key="1">
    <source>
        <dbReference type="SAM" id="Phobius"/>
    </source>
</evidence>
<accession>A0A1M6RS84</accession>
<reference evidence="2 3" key="1">
    <citation type="submission" date="2016-11" db="EMBL/GenBank/DDBJ databases">
        <authorList>
            <person name="Jaros S."/>
            <person name="Januszkiewicz K."/>
            <person name="Wedrychowicz H."/>
        </authorList>
    </citation>
    <scope>NUCLEOTIDE SEQUENCE [LARGE SCALE GENOMIC DNA]</scope>
    <source>
        <strain evidence="2 3">DSM 21758</strain>
    </source>
</reference>
<dbReference type="AlphaFoldDB" id="A0A1M6RS84"/>
<feature type="transmembrane region" description="Helical" evidence="1">
    <location>
        <begin position="60"/>
        <end position="80"/>
    </location>
</feature>
<keyword evidence="3" id="KW-1185">Reference proteome</keyword>
<dbReference type="RefSeq" id="WP_072991379.1">
    <property type="nucleotide sequence ID" value="NZ_FQZB01000016.1"/>
</dbReference>
<keyword evidence="1" id="KW-0812">Transmembrane</keyword>
<sequence>MKITGIIGFILILLADILLFVTSMSLPAGSTTSKILLIFAVASLVVSILYFVSGLKANKLLAIISSAVFILMPIIVFFTIRLNIKDDMNEFGKYFAPDSAMAFLLITMILEIVFGITGVILGTVNKNKKVNLNQ</sequence>
<gene>
    <name evidence="2" type="ORF">SAMN02745163_03657</name>
</gene>